<reference evidence="1 2" key="1">
    <citation type="submission" date="2021-01" db="EMBL/GenBank/DDBJ databases">
        <title>Entomomonas sp. F2A isolated from a house cricket (Acheta domesticus).</title>
        <authorList>
            <person name="Spergser J."/>
            <person name="Busse H.-J."/>
        </authorList>
    </citation>
    <scope>NUCLEOTIDE SEQUENCE [LARGE SCALE GENOMIC DNA]</scope>
    <source>
        <strain evidence="1 2">F2A</strain>
    </source>
</reference>
<gene>
    <name evidence="1" type="ORF">JHT90_10500</name>
</gene>
<proteinExistence type="predicted"/>
<organism evidence="1 2">
    <name type="scientific">Entomomonas asaccharolytica</name>
    <dbReference type="NCBI Taxonomy" id="2785331"/>
    <lineage>
        <taxon>Bacteria</taxon>
        <taxon>Pseudomonadati</taxon>
        <taxon>Pseudomonadota</taxon>
        <taxon>Gammaproteobacteria</taxon>
        <taxon>Pseudomonadales</taxon>
        <taxon>Pseudomonadaceae</taxon>
        <taxon>Entomomonas</taxon>
    </lineage>
</organism>
<sequence>MQEVITVLASPEEAFLVNTYVETCAMIDAITAINERTESICDLLVGSIRNCLIKSQSLCNIAWQLQANMDCLTLFIKRYITSEQQLCSGLIQAARQKASHIIMSYGESTAKLNAVSEIVSLLLDIKQYINAVATIACYQRESENNNFEIVA</sequence>
<accession>A0A974NEA5</accession>
<keyword evidence="2" id="KW-1185">Reference proteome</keyword>
<dbReference type="Proteomes" id="UP000595278">
    <property type="component" value="Chromosome"/>
</dbReference>
<dbReference type="RefSeq" id="WP_201090724.1">
    <property type="nucleotide sequence ID" value="NZ_CP067393.1"/>
</dbReference>
<protein>
    <submittedName>
        <fullName evidence="1">Uncharacterized protein</fullName>
    </submittedName>
</protein>
<dbReference type="KEGG" id="eaz:JHT90_10500"/>
<dbReference type="EMBL" id="CP067393">
    <property type="protein sequence ID" value="QQP84827.1"/>
    <property type="molecule type" value="Genomic_DNA"/>
</dbReference>
<evidence type="ECO:0000313" key="1">
    <source>
        <dbReference type="EMBL" id="QQP84827.1"/>
    </source>
</evidence>
<name>A0A974NEA5_9GAMM</name>
<evidence type="ECO:0000313" key="2">
    <source>
        <dbReference type="Proteomes" id="UP000595278"/>
    </source>
</evidence>
<dbReference type="AlphaFoldDB" id="A0A974NEA5"/>